<dbReference type="OrthoDB" id="9812192at2"/>
<feature type="domain" description="ABM" evidence="1">
    <location>
        <begin position="5"/>
        <end position="99"/>
    </location>
</feature>
<accession>A0A2T9JU06</accession>
<name>A0A2T9JU06_9CAUL</name>
<sequence>MGRGVKIVAFLAAREGRAAELEALLADLAIASRAEPGNLRWDVWRDQADPNRFMLDELYIDNSAVAAHRASPHFASYLARIGDLAERTAWVLDPANLGR</sequence>
<dbReference type="InterPro" id="IPR050744">
    <property type="entry name" value="AI-2_Isomerase_LsrG"/>
</dbReference>
<dbReference type="EMBL" id="QDKQ01000053">
    <property type="protein sequence ID" value="PVM87180.1"/>
    <property type="molecule type" value="Genomic_DNA"/>
</dbReference>
<dbReference type="Pfam" id="PF03992">
    <property type="entry name" value="ABM"/>
    <property type="match status" value="1"/>
</dbReference>
<dbReference type="SUPFAM" id="SSF54909">
    <property type="entry name" value="Dimeric alpha+beta barrel"/>
    <property type="match status" value="1"/>
</dbReference>
<dbReference type="GO" id="GO:0004497">
    <property type="term" value="F:monooxygenase activity"/>
    <property type="evidence" value="ECO:0007669"/>
    <property type="project" value="UniProtKB-KW"/>
</dbReference>
<dbReference type="Gene3D" id="3.30.70.100">
    <property type="match status" value="1"/>
</dbReference>
<keyword evidence="2" id="KW-0503">Monooxygenase</keyword>
<evidence type="ECO:0000313" key="2">
    <source>
        <dbReference type="EMBL" id="PVM87180.1"/>
    </source>
</evidence>
<dbReference type="PANTHER" id="PTHR33336:SF3">
    <property type="entry name" value="ABM DOMAIN-CONTAINING PROTEIN"/>
    <property type="match status" value="1"/>
</dbReference>
<dbReference type="PANTHER" id="PTHR33336">
    <property type="entry name" value="QUINOL MONOOXYGENASE YGIN-RELATED"/>
    <property type="match status" value="1"/>
</dbReference>
<proteinExistence type="predicted"/>
<dbReference type="PROSITE" id="PS51725">
    <property type="entry name" value="ABM"/>
    <property type="match status" value="1"/>
</dbReference>
<evidence type="ECO:0000259" key="1">
    <source>
        <dbReference type="PROSITE" id="PS51725"/>
    </source>
</evidence>
<comment type="caution">
    <text evidence="2">The sequence shown here is derived from an EMBL/GenBank/DDBJ whole genome shotgun (WGS) entry which is preliminary data.</text>
</comment>
<dbReference type="InterPro" id="IPR007138">
    <property type="entry name" value="ABM_dom"/>
</dbReference>
<organism evidence="2 3">
    <name type="scientific">Caulobacter endophyticus</name>
    <dbReference type="NCBI Taxonomy" id="2172652"/>
    <lineage>
        <taxon>Bacteria</taxon>
        <taxon>Pseudomonadati</taxon>
        <taxon>Pseudomonadota</taxon>
        <taxon>Alphaproteobacteria</taxon>
        <taxon>Caulobacterales</taxon>
        <taxon>Caulobacteraceae</taxon>
        <taxon>Caulobacter</taxon>
    </lineage>
</organism>
<dbReference type="Proteomes" id="UP000245073">
    <property type="component" value="Unassembled WGS sequence"/>
</dbReference>
<protein>
    <submittedName>
        <fullName evidence="2">Antibiotic biosynthesis monooxygenase</fullName>
    </submittedName>
</protein>
<dbReference type="RefSeq" id="WP_109101647.1">
    <property type="nucleotide sequence ID" value="NZ_QDKQ01000053.1"/>
</dbReference>
<dbReference type="AlphaFoldDB" id="A0A2T9JU06"/>
<evidence type="ECO:0000313" key="3">
    <source>
        <dbReference type="Proteomes" id="UP000245073"/>
    </source>
</evidence>
<dbReference type="InterPro" id="IPR011008">
    <property type="entry name" value="Dimeric_a/b-barrel"/>
</dbReference>
<gene>
    <name evidence="2" type="ORF">DDF67_14850</name>
</gene>
<keyword evidence="2" id="KW-0560">Oxidoreductase</keyword>
<reference evidence="2 3" key="1">
    <citation type="submission" date="2018-04" db="EMBL/GenBank/DDBJ databases">
        <title>The genome sequence of Caulobacter sp. 744.</title>
        <authorList>
            <person name="Gao J."/>
            <person name="Sun J."/>
        </authorList>
    </citation>
    <scope>NUCLEOTIDE SEQUENCE [LARGE SCALE GENOMIC DNA]</scope>
    <source>
        <strain evidence="2 3">774</strain>
    </source>
</reference>
<keyword evidence="3" id="KW-1185">Reference proteome</keyword>